<keyword evidence="3" id="KW-1185">Reference proteome</keyword>
<feature type="domain" description="MULE transposase" evidence="2">
    <location>
        <begin position="122"/>
        <end position="220"/>
    </location>
</feature>
<reference evidence="3" key="1">
    <citation type="journal article" date="2016" name="Nat. Genet.">
        <title>The genome sequences of Arachis duranensis and Arachis ipaensis, the diploid ancestors of cultivated peanut.</title>
        <authorList>
            <person name="Bertioli D.J."/>
            <person name="Cannon S.B."/>
            <person name="Froenicke L."/>
            <person name="Huang G."/>
            <person name="Farmer A.D."/>
            <person name="Cannon E.K."/>
            <person name="Liu X."/>
            <person name="Gao D."/>
            <person name="Clevenger J."/>
            <person name="Dash S."/>
            <person name="Ren L."/>
            <person name="Moretzsohn M.C."/>
            <person name="Shirasawa K."/>
            <person name="Huang W."/>
            <person name="Vidigal B."/>
            <person name="Abernathy B."/>
            <person name="Chu Y."/>
            <person name="Niederhuth C.E."/>
            <person name="Umale P."/>
            <person name="Araujo A.C."/>
            <person name="Kozik A."/>
            <person name="Kim K.D."/>
            <person name="Burow M.D."/>
            <person name="Varshney R.K."/>
            <person name="Wang X."/>
            <person name="Zhang X."/>
            <person name="Barkley N."/>
            <person name="Guimaraes P.M."/>
            <person name="Isobe S."/>
            <person name="Guo B."/>
            <person name="Liao B."/>
            <person name="Stalker H.T."/>
            <person name="Schmitz R.J."/>
            <person name="Scheffler B.E."/>
            <person name="Leal-Bertioli S.C."/>
            <person name="Xun X."/>
            <person name="Jackson S.A."/>
            <person name="Michelmore R."/>
            <person name="Ozias-Akins P."/>
        </authorList>
    </citation>
    <scope>NUCLEOTIDE SEQUENCE [LARGE SCALE GENOMIC DNA]</scope>
    <source>
        <strain evidence="3">cv. V14167</strain>
    </source>
</reference>
<evidence type="ECO:0000256" key="1">
    <source>
        <dbReference type="SAM" id="MobiDB-lite"/>
    </source>
</evidence>
<proteinExistence type="predicted"/>
<dbReference type="KEGG" id="adu:107470823"/>
<feature type="region of interest" description="Disordered" evidence="1">
    <location>
        <begin position="1"/>
        <end position="24"/>
    </location>
</feature>
<dbReference type="AlphaFoldDB" id="A0A6P4BTN4"/>
<evidence type="ECO:0000313" key="4">
    <source>
        <dbReference type="RefSeq" id="XP_015945735.1"/>
    </source>
</evidence>
<evidence type="ECO:0000313" key="3">
    <source>
        <dbReference type="Proteomes" id="UP000515211"/>
    </source>
</evidence>
<dbReference type="Pfam" id="PF10551">
    <property type="entry name" value="MULE"/>
    <property type="match status" value="1"/>
</dbReference>
<name>A0A6P4BTN4_ARADU</name>
<protein>
    <submittedName>
        <fullName evidence="4">Uncharacterized protein LOC107470823</fullName>
    </submittedName>
</protein>
<dbReference type="RefSeq" id="XP_015945735.1">
    <property type="nucleotide sequence ID" value="XM_016090249.1"/>
</dbReference>
<dbReference type="InterPro" id="IPR018289">
    <property type="entry name" value="MULE_transposase_dom"/>
</dbReference>
<reference evidence="4" key="2">
    <citation type="submission" date="2025-08" db="UniProtKB">
        <authorList>
            <consortium name="RefSeq"/>
        </authorList>
    </citation>
    <scope>IDENTIFICATION</scope>
    <source>
        <tissue evidence="4">Whole plant</tissue>
    </source>
</reference>
<dbReference type="GeneID" id="107470823"/>
<gene>
    <name evidence="4" type="primary">LOC107470823</name>
</gene>
<accession>A0A6P4BTN4</accession>
<organism evidence="3 4">
    <name type="scientific">Arachis duranensis</name>
    <name type="common">Wild peanut</name>
    <dbReference type="NCBI Taxonomy" id="130453"/>
    <lineage>
        <taxon>Eukaryota</taxon>
        <taxon>Viridiplantae</taxon>
        <taxon>Streptophyta</taxon>
        <taxon>Embryophyta</taxon>
        <taxon>Tracheophyta</taxon>
        <taxon>Spermatophyta</taxon>
        <taxon>Magnoliopsida</taxon>
        <taxon>eudicotyledons</taxon>
        <taxon>Gunneridae</taxon>
        <taxon>Pentapetalae</taxon>
        <taxon>rosids</taxon>
        <taxon>fabids</taxon>
        <taxon>Fabales</taxon>
        <taxon>Fabaceae</taxon>
        <taxon>Papilionoideae</taxon>
        <taxon>50 kb inversion clade</taxon>
        <taxon>dalbergioids sensu lato</taxon>
        <taxon>Dalbergieae</taxon>
        <taxon>Pterocarpus clade</taxon>
        <taxon>Arachis</taxon>
    </lineage>
</organism>
<dbReference type="PANTHER" id="PTHR31973:SF195">
    <property type="entry name" value="MUDR FAMILY TRANSPOSASE"/>
    <property type="match status" value="1"/>
</dbReference>
<dbReference type="PANTHER" id="PTHR31973">
    <property type="entry name" value="POLYPROTEIN, PUTATIVE-RELATED"/>
    <property type="match status" value="1"/>
</dbReference>
<sequence>MIADDSGDDEARSNPVGGGGVSSSGTQQYPLHFLNLDLDAKGQQGFLENLLDMVLLNATKAHFGFRPTYKRVWLAKQKAVPRIYGDWNESYNELPRWLLGVQMTMSGSSAKDKSCASGWPLVSIDRTHLYGKYGGTLLVAIAQDENSNILPVAFALVERDNVESWSFFLSHLRQNITLQPGILVISDRHNGIKAALEAPDEGWVPLTTYRAFCIRHVTANFTLTFNGKDARRLLVNATYTKTEVEFDYWFNIFCFEDPAMCDWANRIDYALWTQHRDEGTRFRHMTKNISECVNSILKGVRNLLVCSLVMSTYRRLAEIFVCNGRGAEAQLGTGQQFNQHLMKVIKANLKVFRFFHDDFV</sequence>
<dbReference type="Proteomes" id="UP000515211">
    <property type="component" value="Chromosome 10"/>
</dbReference>
<evidence type="ECO:0000259" key="2">
    <source>
        <dbReference type="Pfam" id="PF10551"/>
    </source>
</evidence>